<dbReference type="RefSeq" id="WP_272101821.1">
    <property type="nucleotide sequence ID" value="NZ_JAQNDK010000005.1"/>
</dbReference>
<keyword evidence="1" id="KW-0732">Signal</keyword>
<keyword evidence="5" id="KW-1185">Reference proteome</keyword>
<dbReference type="PANTHER" id="PTHR30535:SF34">
    <property type="entry name" value="MOLYBDATE-BINDING PROTEIN MOLA"/>
    <property type="match status" value="1"/>
</dbReference>
<feature type="domain" description="Fe/B12 periplasmic-binding" evidence="3">
    <location>
        <begin position="73"/>
        <end position="329"/>
    </location>
</feature>
<dbReference type="InterPro" id="IPR050902">
    <property type="entry name" value="ABC_Transporter_SBP"/>
</dbReference>
<dbReference type="SUPFAM" id="SSF53807">
    <property type="entry name" value="Helical backbone' metal receptor"/>
    <property type="match status" value="1"/>
</dbReference>
<gene>
    <name evidence="4" type="ORF">POL72_38395</name>
</gene>
<sequence length="357" mass="36170">MADEQRSSTRSAPGPALLPGAAGPALLPGAARPALLPGAPGRALSRRAALAGLAALGLAACGRTAPSRTAGARVVSLSPSTTEAVCAIGAGAALVGRSRYCDHPPEVLRLPSVGGYADPSIEAIIALSPTLVVGARGPAGPALDESLRAHGIATCFPDTESLAQIEDMLTELGRRLDATPGAEQAIGRIRARRRAVEQAVAAKGAPRVRAALLYDTSPLFVAGPGSFPDELIRLAGGENVITRGGAYPSISVEQLLVLDPEVLLDGTSSDGDMRGASRLATLRDAPGWRSLRAVREGRLRPLNTEVVLRPGPRIGDGLAAVARALHGDALALSDDAAVPPSPGAAGLAAPLPRTEAP</sequence>
<evidence type="ECO:0000259" key="3">
    <source>
        <dbReference type="PROSITE" id="PS50983"/>
    </source>
</evidence>
<dbReference type="Proteomes" id="UP001217485">
    <property type="component" value="Unassembled WGS sequence"/>
</dbReference>
<dbReference type="InterPro" id="IPR054828">
    <property type="entry name" value="Vit_B12_bind_prot"/>
</dbReference>
<evidence type="ECO:0000256" key="2">
    <source>
        <dbReference type="SAM" id="MobiDB-lite"/>
    </source>
</evidence>
<dbReference type="PANTHER" id="PTHR30535">
    <property type="entry name" value="VITAMIN B12-BINDING PROTEIN"/>
    <property type="match status" value="1"/>
</dbReference>
<dbReference type="Pfam" id="PF01497">
    <property type="entry name" value="Peripla_BP_2"/>
    <property type="match status" value="1"/>
</dbReference>
<name>A0ABT5CEX3_9BACT</name>
<protein>
    <submittedName>
        <fullName evidence="4">Helical backbone metal receptor</fullName>
    </submittedName>
</protein>
<dbReference type="PROSITE" id="PS51318">
    <property type="entry name" value="TAT"/>
    <property type="match status" value="1"/>
</dbReference>
<dbReference type="EMBL" id="JAQNDK010000005">
    <property type="protein sequence ID" value="MDC0683662.1"/>
    <property type="molecule type" value="Genomic_DNA"/>
</dbReference>
<dbReference type="NCBIfam" id="NF038402">
    <property type="entry name" value="TroA_like"/>
    <property type="match status" value="1"/>
</dbReference>
<accession>A0ABT5CEX3</accession>
<organism evidence="4 5">
    <name type="scientific">Sorangium atrum</name>
    <dbReference type="NCBI Taxonomy" id="2995308"/>
    <lineage>
        <taxon>Bacteria</taxon>
        <taxon>Pseudomonadati</taxon>
        <taxon>Myxococcota</taxon>
        <taxon>Polyangia</taxon>
        <taxon>Polyangiales</taxon>
        <taxon>Polyangiaceae</taxon>
        <taxon>Sorangium</taxon>
    </lineage>
</organism>
<dbReference type="InterPro" id="IPR002491">
    <property type="entry name" value="ABC_transptr_periplasmic_BD"/>
</dbReference>
<evidence type="ECO:0000313" key="4">
    <source>
        <dbReference type="EMBL" id="MDC0683662.1"/>
    </source>
</evidence>
<keyword evidence="4" id="KW-0675">Receptor</keyword>
<feature type="region of interest" description="Disordered" evidence="2">
    <location>
        <begin position="336"/>
        <end position="357"/>
    </location>
</feature>
<proteinExistence type="predicted"/>
<evidence type="ECO:0000313" key="5">
    <source>
        <dbReference type="Proteomes" id="UP001217485"/>
    </source>
</evidence>
<dbReference type="InterPro" id="IPR006311">
    <property type="entry name" value="TAT_signal"/>
</dbReference>
<evidence type="ECO:0000256" key="1">
    <source>
        <dbReference type="ARBA" id="ARBA00022729"/>
    </source>
</evidence>
<reference evidence="4 5" key="1">
    <citation type="submission" date="2023-01" db="EMBL/GenBank/DDBJ databases">
        <title>Minimal conservation of predation-associated metabolite biosynthetic gene clusters underscores biosynthetic potential of Myxococcota including descriptions for ten novel species: Archangium lansinium sp. nov., Myxococcus landrumus sp. nov., Nannocystis bai.</title>
        <authorList>
            <person name="Ahearne A."/>
            <person name="Stevens C."/>
            <person name="Dowd S."/>
        </authorList>
    </citation>
    <scope>NUCLEOTIDE SEQUENCE [LARGE SCALE GENOMIC DNA]</scope>
    <source>
        <strain evidence="4 5">WIWO2</strain>
    </source>
</reference>
<dbReference type="Gene3D" id="3.40.50.1980">
    <property type="entry name" value="Nitrogenase molybdenum iron protein domain"/>
    <property type="match status" value="2"/>
</dbReference>
<comment type="caution">
    <text evidence="4">The sequence shown here is derived from an EMBL/GenBank/DDBJ whole genome shotgun (WGS) entry which is preliminary data.</text>
</comment>
<dbReference type="PROSITE" id="PS50983">
    <property type="entry name" value="FE_B12_PBP"/>
    <property type="match status" value="1"/>
</dbReference>